<gene>
    <name evidence="1" type="ORF">GCWU0000282_002907</name>
</gene>
<dbReference type="Proteomes" id="UP000018227">
    <property type="component" value="Unassembled WGS sequence"/>
</dbReference>
<comment type="caution">
    <text evidence="1">The sequence shown here is derived from an EMBL/GenBank/DDBJ whole genome shotgun (WGS) entry which is preliminary data.</text>
</comment>
<dbReference type="HOGENOM" id="CLU_074582_0_0_9"/>
<accession>V2XZG5</accession>
<dbReference type="STRING" id="592026.GCWU0000282_002907"/>
<evidence type="ECO:0000313" key="1">
    <source>
        <dbReference type="EMBL" id="ESL02088.1"/>
    </source>
</evidence>
<dbReference type="AlphaFoldDB" id="V2XZG5"/>
<dbReference type="Pfam" id="PF09986">
    <property type="entry name" value="DUF2225"/>
    <property type="match status" value="1"/>
</dbReference>
<dbReference type="EMBL" id="ACIL03000017">
    <property type="protein sequence ID" value="ESL02088.1"/>
    <property type="molecule type" value="Genomic_DNA"/>
</dbReference>
<reference evidence="1 2" key="1">
    <citation type="submission" date="2013-06" db="EMBL/GenBank/DDBJ databases">
        <authorList>
            <person name="Weinstock G."/>
            <person name="Sodergren E."/>
            <person name="Clifton S."/>
            <person name="Fulton L."/>
            <person name="Fulton B."/>
            <person name="Courtney L."/>
            <person name="Fronick C."/>
            <person name="Harrison M."/>
            <person name="Strong C."/>
            <person name="Farmer C."/>
            <person name="Delahaunty K."/>
            <person name="Markovic C."/>
            <person name="Hall O."/>
            <person name="Minx P."/>
            <person name="Tomlinson C."/>
            <person name="Mitreva M."/>
            <person name="Nelson J."/>
            <person name="Hou S."/>
            <person name="Wollam A."/>
            <person name="Pepin K.H."/>
            <person name="Johnson M."/>
            <person name="Bhonagiri V."/>
            <person name="Nash W.E."/>
            <person name="Warren W."/>
            <person name="Chinwalla A."/>
            <person name="Mardis E.R."/>
            <person name="Wilson R.K."/>
        </authorList>
    </citation>
    <scope>NUCLEOTIDE SEQUENCE [LARGE SCALE GENOMIC DNA]</scope>
    <source>
        <strain evidence="1 2">ATCC 51271</strain>
    </source>
</reference>
<protein>
    <recommendedName>
        <fullName evidence="3">DUF2225 domain-containing protein</fullName>
    </recommendedName>
</protein>
<sequence>MEVSEESVLFDKTYKCPCCSSNFKAKAIKVGRNTLVRLDSDLRPIYKYTDATKYDAIVCSKCGYAGLIKNFDSIGDRYIKDIREKITAKFKGIDETKKTYSYEDAIERTQLALLSTVIKCGRNSEKAYICLKLAWLTRGMKETLDKEAPDYAAKYEKLEKEEMNYLKNAYDGFSDAYMNEKFPICGMDENTLCIIMADTGRKFGKKHDSLRYLETVIMSKNATDRMKDMARKIREICKEQDN</sequence>
<name>V2XZG5_9FIRM</name>
<dbReference type="eggNOG" id="COG1655">
    <property type="taxonomic scope" value="Bacteria"/>
</dbReference>
<dbReference type="InterPro" id="IPR018708">
    <property type="entry name" value="DUF2225"/>
</dbReference>
<keyword evidence="2" id="KW-1185">Reference proteome</keyword>
<organism evidence="1 2">
    <name type="scientific">Catonella morbi ATCC 51271</name>
    <dbReference type="NCBI Taxonomy" id="592026"/>
    <lineage>
        <taxon>Bacteria</taxon>
        <taxon>Bacillati</taxon>
        <taxon>Bacillota</taxon>
        <taxon>Clostridia</taxon>
        <taxon>Lachnospirales</taxon>
        <taxon>Lachnospiraceae</taxon>
        <taxon>Catonella</taxon>
    </lineage>
</organism>
<evidence type="ECO:0000313" key="2">
    <source>
        <dbReference type="Proteomes" id="UP000018227"/>
    </source>
</evidence>
<proteinExistence type="predicted"/>
<dbReference type="RefSeq" id="WP_023355750.1">
    <property type="nucleotide sequence ID" value="NZ_KI535370.1"/>
</dbReference>
<evidence type="ECO:0008006" key="3">
    <source>
        <dbReference type="Google" id="ProtNLM"/>
    </source>
</evidence>